<evidence type="ECO:0008006" key="2">
    <source>
        <dbReference type="Google" id="ProtNLM"/>
    </source>
</evidence>
<evidence type="ECO:0000313" key="1">
    <source>
        <dbReference type="Ensembl" id="ENSXETP00000065173"/>
    </source>
</evidence>
<protein>
    <recommendedName>
        <fullName evidence="2">Nucleoside-diphosphate kinase</fullName>
    </recommendedName>
</protein>
<dbReference type="Gene3D" id="3.40.50.300">
    <property type="entry name" value="P-loop containing nucleotide triphosphate hydrolases"/>
    <property type="match status" value="1"/>
</dbReference>
<dbReference type="InterPro" id="IPR027417">
    <property type="entry name" value="P-loop_NTPase"/>
</dbReference>
<dbReference type="AlphaFoldDB" id="A0A6I8PXJ3"/>
<dbReference type="Ensembl" id="ENSXETT00000083278">
    <property type="protein sequence ID" value="ENSXETP00000065173"/>
    <property type="gene ID" value="ENSXETG00000038237"/>
</dbReference>
<organism evidence="1">
    <name type="scientific">Xenopus tropicalis</name>
    <name type="common">Western clawed frog</name>
    <name type="synonym">Silurana tropicalis</name>
    <dbReference type="NCBI Taxonomy" id="8364"/>
    <lineage>
        <taxon>Eukaryota</taxon>
        <taxon>Metazoa</taxon>
        <taxon>Chordata</taxon>
        <taxon>Craniata</taxon>
        <taxon>Vertebrata</taxon>
        <taxon>Euteleostomi</taxon>
        <taxon>Amphibia</taxon>
        <taxon>Batrachia</taxon>
        <taxon>Anura</taxon>
        <taxon>Pipoidea</taxon>
        <taxon>Pipidae</taxon>
        <taxon>Xenopodinae</taxon>
        <taxon>Xenopus</taxon>
        <taxon>Silurana</taxon>
    </lineage>
</organism>
<reference evidence="1" key="1">
    <citation type="journal article" date="2010" name="Science">
        <title>The genome of the Western clawed frog Xenopus tropicalis.</title>
        <authorList>
            <person name="Hellsten U."/>
            <person name="Harland R.M."/>
            <person name="Gilchrist M.J."/>
            <person name="Hendrix D."/>
            <person name="Jurka J."/>
            <person name="Kapitonov V."/>
            <person name="Ovcharenko I."/>
            <person name="Putnam N.H."/>
            <person name="Shu S."/>
            <person name="Taher L."/>
            <person name="Blitz I.L."/>
            <person name="Blumberg B."/>
            <person name="Dichmann D.S."/>
            <person name="Dubchak I."/>
            <person name="Amaya E."/>
            <person name="Detter J.C."/>
            <person name="Fletcher R."/>
            <person name="Gerhard D.S."/>
            <person name="Goodstein D."/>
            <person name="Graves T."/>
            <person name="Grigoriev I.V."/>
            <person name="Grimwood J."/>
            <person name="Kawashima T."/>
            <person name="Lindquist E."/>
            <person name="Lucas S.M."/>
            <person name="Mead P.E."/>
            <person name="Mitros T."/>
            <person name="Ogino H."/>
            <person name="Ohta Y."/>
            <person name="Poliakov A.V."/>
            <person name="Pollet N."/>
            <person name="Robert J."/>
            <person name="Salamov A."/>
            <person name="Sater A.K."/>
            <person name="Schmutz J."/>
            <person name="Terry A."/>
            <person name="Vize P.D."/>
            <person name="Warren W.C."/>
            <person name="Wells D."/>
            <person name="Wills A."/>
            <person name="Wilson R.K."/>
            <person name="Zimmerman L.B."/>
            <person name="Zorn A.M."/>
            <person name="Grainger R."/>
            <person name="Grammer T."/>
            <person name="Khokha M.K."/>
            <person name="Richardson P.M."/>
            <person name="Rokhsar D.S."/>
        </authorList>
    </citation>
    <scope>NUCLEOTIDE SEQUENCE [LARGE SCALE GENOMIC DNA]</scope>
    <source>
        <strain evidence="1">Nigerian</strain>
    </source>
</reference>
<proteinExistence type="predicted"/>
<accession>A0A6I8PXJ3</accession>
<dbReference type="SUPFAM" id="SSF52540">
    <property type="entry name" value="P-loop containing nucleoside triphosphate hydrolases"/>
    <property type="match status" value="1"/>
</dbReference>
<reference evidence="1" key="2">
    <citation type="submission" date="2020-05" db="UniProtKB">
        <authorList>
            <consortium name="Ensembl"/>
        </authorList>
    </citation>
    <scope>IDENTIFICATION</scope>
</reference>
<sequence>SRIPNQLGLHGTGKTTLGRWLQENRGWKHFSVGDFARKAKLPNTRMNPRLVTLLMKHLQHWNQRSHVVCDGFPSEPMHLQQLPAHARILHITCADREQRIALRSENTNRYWTPGSPSYRDHALPLLLQAASPLTLATVNNDSSLLETTKHLVDILSLH</sequence>
<name>A0A6I8PXJ3_XENTR</name>
<dbReference type="InParanoid" id="A0A6I8PXJ3"/>